<gene>
    <name evidence="1" type="ORF">LCGC14_0688390</name>
</gene>
<organism evidence="1">
    <name type="scientific">marine sediment metagenome</name>
    <dbReference type="NCBI Taxonomy" id="412755"/>
    <lineage>
        <taxon>unclassified sequences</taxon>
        <taxon>metagenomes</taxon>
        <taxon>ecological metagenomes</taxon>
    </lineage>
</organism>
<dbReference type="AlphaFoldDB" id="A0A0F9QQZ8"/>
<dbReference type="EMBL" id="LAZR01001421">
    <property type="protein sequence ID" value="KKN44889.1"/>
    <property type="molecule type" value="Genomic_DNA"/>
</dbReference>
<sequence>VVVGVYHGFSMPIYVAGQNEELFFNLNVPGRWDEASDILVHLLVALSGAEDIGDYLEIREQIIAEALNEHFEELK</sequence>
<protein>
    <submittedName>
        <fullName evidence="1">Uncharacterized protein</fullName>
    </submittedName>
</protein>
<proteinExistence type="predicted"/>
<comment type="caution">
    <text evidence="1">The sequence shown here is derived from an EMBL/GenBank/DDBJ whole genome shotgun (WGS) entry which is preliminary data.</text>
</comment>
<accession>A0A0F9QQZ8</accession>
<reference evidence="1" key="1">
    <citation type="journal article" date="2015" name="Nature">
        <title>Complex archaea that bridge the gap between prokaryotes and eukaryotes.</title>
        <authorList>
            <person name="Spang A."/>
            <person name="Saw J.H."/>
            <person name="Jorgensen S.L."/>
            <person name="Zaremba-Niedzwiedzka K."/>
            <person name="Martijn J."/>
            <person name="Lind A.E."/>
            <person name="van Eijk R."/>
            <person name="Schleper C."/>
            <person name="Guy L."/>
            <person name="Ettema T.J."/>
        </authorList>
    </citation>
    <scope>NUCLEOTIDE SEQUENCE</scope>
</reference>
<evidence type="ECO:0000313" key="1">
    <source>
        <dbReference type="EMBL" id="KKN44889.1"/>
    </source>
</evidence>
<name>A0A0F9QQZ8_9ZZZZ</name>
<feature type="non-terminal residue" evidence="1">
    <location>
        <position position="1"/>
    </location>
</feature>